<feature type="compositionally biased region" description="Basic and acidic residues" evidence="1">
    <location>
        <begin position="140"/>
        <end position="163"/>
    </location>
</feature>
<evidence type="ECO:0000313" key="3">
    <source>
        <dbReference type="EMBL" id="MDR7209465.1"/>
    </source>
</evidence>
<gene>
    <name evidence="3" type="ORF">J2W48_001398</name>
</gene>
<feature type="region of interest" description="Disordered" evidence="1">
    <location>
        <begin position="54"/>
        <end position="199"/>
    </location>
</feature>
<protein>
    <recommendedName>
        <fullName evidence="2">eCIS core domain-containing protein</fullName>
    </recommendedName>
</protein>
<dbReference type="Proteomes" id="UP001269081">
    <property type="component" value="Unassembled WGS sequence"/>
</dbReference>
<evidence type="ECO:0000259" key="2">
    <source>
        <dbReference type="Pfam" id="PF13699"/>
    </source>
</evidence>
<dbReference type="InterPro" id="IPR025295">
    <property type="entry name" value="eCIS_core_dom"/>
</dbReference>
<sequence length="1395" mass="151080">MSAFGQKSKPNPSTPSAFSSRKGEDFFGVQAKLNIGKSNDKYEVEADNAADKIVSQKQNKNSSESFFNPSPLVQKKTNESQKKEEKESIIQEKPLSESITPVQLKTEKEETIQNKTEAPVSENNKVVEKAPVAKPLIQQKKTEDEVQTKEEEEIQSKENDKELQTSAAADANPTDDSSLESNLNRSKGGGSSLSGPVKNEMESGFGANFSNVKIHNDSNAVQMNKELGSQAFANGSDIYFNEGKYNPNSTDGKHLLAHELTHTVQQGASAIQPKMIQKVETPPAAAPAPSRNESISLQTPTFTPTEAISAQIEAAGNRGADVDVTFGHWASGTIKIKKNTDDTYSTKDNRQSIALGISYLSPLASINITPVLAVQIENSNITGYITVKAGDRLVGNPAGLINAIKDNSQAFGWVGIDVTSVPNIQNSIDGGNLTLTANGIPVQLGGFVNGSLDFGIQGENITFRASGTIEVPNMSPTQITIERNAEGNITGEIDIAVNMANFNGSLHAAFLNGTLDIRGTVGYQTEKISGQVTLLVTDAATARNAALSQLDPSQIDESARETNGIPEANSGPTPGPRAMAGWGEVDFSFTEWMTGKAMVIIDNEGHVTIHGEITPPAEVELFAQRDYIREIFTVEVRTMYGVPLVGNVFLFANIGLEALAKIGPAKIYNIRAVGTYSTDPAVFNDFSLSASFNMSMFAGLRLRAEGGLGVELLGHDIKVGVGVNALAGIRGYVDATPTIGYRETASPEAGRQGEFYIHGHAEMAAQPFLALGGDLFVELDSPWWSPAPDDKWTWPLGELEYPLPGEFGIGADVDYVLGSDQLPEVEFAPVDFNSDKFMTDLMNDHVPPAQAPNTEHPAEFQEGATGGAGSETPQVTDSTGNPHAGETGTPPGAAAPPNPPTSEVLAHWGDGLQALQTLATTSENNPLTQAQITAALNPIRTRHHFTHLTARRNGENWNIDAEMPNINNHNTPILVKGIRGAGEEENGEVNGETNPVKGEILQIEKPFEETDGDQHTLRFRDNHNSIQLMVHSDPKDIFEYLHSDEVDQNDSIVRDAVRLATEIRTMANNAANTSGVIPNINSKMRELSEMMGHIRGNLRRYLPANPVYNYQPQGNKAHKAEVTLLSANRSGGTEPGGSFVQGWEAIQTGGLTRGAGHWKRLHLVNQGFGGFGVPENLTPGTTSNNSSYDNRFDDPVKNLIGSRPNDSTKQGVVKIAVEIDSYYSGEFPTNVNAPLAGSLDSKDANNRVTRDNYAQHIKFEAWEYNYVNRSWELGNKFVDAGLNIDLPDWNSVNPPVIGVGTRSEILRAYNSLQPRDKYRVDTLLSSSFESILTDTVMDIIRSRTYSNVTDFRNAITTEINTPSTPSGRRTTDTIDRLNDVKDTIPIMVNANVLKF</sequence>
<feature type="compositionally biased region" description="Low complexity" evidence="1">
    <location>
        <begin position="882"/>
        <end position="892"/>
    </location>
</feature>
<evidence type="ECO:0000313" key="4">
    <source>
        <dbReference type="Proteomes" id="UP001269081"/>
    </source>
</evidence>
<dbReference type="RefSeq" id="WP_310279734.1">
    <property type="nucleotide sequence ID" value="NZ_JAVDWQ010000003.1"/>
</dbReference>
<feature type="compositionally biased region" description="Polar residues" evidence="1">
    <location>
        <begin position="55"/>
        <end position="68"/>
    </location>
</feature>
<organism evidence="3 4">
    <name type="scientific">Flavobacterium piscis</name>
    <dbReference type="NCBI Taxonomy" id="1114874"/>
    <lineage>
        <taxon>Bacteria</taxon>
        <taxon>Pseudomonadati</taxon>
        <taxon>Bacteroidota</taxon>
        <taxon>Flavobacteriia</taxon>
        <taxon>Flavobacteriales</taxon>
        <taxon>Flavobacteriaceae</taxon>
        <taxon>Flavobacterium</taxon>
    </lineage>
</organism>
<dbReference type="EMBL" id="JAVDWQ010000003">
    <property type="protein sequence ID" value="MDR7209465.1"/>
    <property type="molecule type" value="Genomic_DNA"/>
</dbReference>
<accession>A0ABU1Y5G3</accession>
<feature type="compositionally biased region" description="Polar residues" evidence="1">
    <location>
        <begin position="871"/>
        <end position="881"/>
    </location>
</feature>
<feature type="region of interest" description="Disordered" evidence="1">
    <location>
        <begin position="1"/>
        <end position="23"/>
    </location>
</feature>
<feature type="compositionally biased region" description="Basic and acidic residues" evidence="1">
    <location>
        <begin position="76"/>
        <end position="90"/>
    </location>
</feature>
<reference evidence="3 4" key="1">
    <citation type="submission" date="2023-07" db="EMBL/GenBank/DDBJ databases">
        <title>Sorghum-associated microbial communities from plants grown in Nebraska, USA.</title>
        <authorList>
            <person name="Schachtman D."/>
        </authorList>
    </citation>
    <scope>NUCLEOTIDE SEQUENCE [LARGE SCALE GENOMIC DNA]</scope>
    <source>
        <strain evidence="3 4">4129</strain>
    </source>
</reference>
<proteinExistence type="predicted"/>
<feature type="region of interest" description="Disordered" evidence="1">
    <location>
        <begin position="556"/>
        <end position="575"/>
    </location>
</feature>
<feature type="compositionally biased region" description="Polar residues" evidence="1">
    <location>
        <begin position="113"/>
        <end position="124"/>
    </location>
</feature>
<name>A0ABU1Y5G3_9FLAO</name>
<feature type="compositionally biased region" description="Polar residues" evidence="1">
    <location>
        <begin position="174"/>
        <end position="185"/>
    </location>
</feature>
<evidence type="ECO:0000256" key="1">
    <source>
        <dbReference type="SAM" id="MobiDB-lite"/>
    </source>
</evidence>
<comment type="caution">
    <text evidence="3">The sequence shown here is derived from an EMBL/GenBank/DDBJ whole genome shotgun (WGS) entry which is preliminary data.</text>
</comment>
<feature type="region of interest" description="Disordered" evidence="1">
    <location>
        <begin position="841"/>
        <end position="905"/>
    </location>
</feature>
<dbReference type="Pfam" id="PF13699">
    <property type="entry name" value="eCIS_core"/>
    <property type="match status" value="1"/>
</dbReference>
<feature type="compositionally biased region" description="Polar residues" evidence="1">
    <location>
        <begin position="8"/>
        <end position="19"/>
    </location>
</feature>
<feature type="domain" description="eCIS core" evidence="2">
    <location>
        <begin position="193"/>
        <end position="268"/>
    </location>
</feature>
<keyword evidence="4" id="KW-1185">Reference proteome</keyword>